<evidence type="ECO:0000313" key="4">
    <source>
        <dbReference type="Proteomes" id="UP001597216"/>
    </source>
</evidence>
<protein>
    <submittedName>
        <fullName evidence="3">Efflux transporter outer membrane subunit</fullName>
    </submittedName>
</protein>
<dbReference type="EMBL" id="JBHTLQ010000049">
    <property type="protein sequence ID" value="MFD1192271.1"/>
    <property type="molecule type" value="Genomic_DNA"/>
</dbReference>
<comment type="subcellular location">
    <subcellularLocation>
        <location evidence="2">Cell membrane</location>
        <topology evidence="2">Lipid-anchor</topology>
    </subcellularLocation>
</comment>
<dbReference type="Gene3D" id="2.20.200.10">
    <property type="entry name" value="Outer membrane efflux proteins (OEP)"/>
    <property type="match status" value="1"/>
</dbReference>
<keyword evidence="2" id="KW-0449">Lipoprotein</keyword>
<dbReference type="SUPFAM" id="SSF56954">
    <property type="entry name" value="Outer membrane efflux proteins (OEP)"/>
    <property type="match status" value="1"/>
</dbReference>
<proteinExistence type="inferred from homology"/>
<dbReference type="PANTHER" id="PTHR30203:SF33">
    <property type="entry name" value="BLR4455 PROTEIN"/>
    <property type="match status" value="1"/>
</dbReference>
<keyword evidence="2" id="KW-0564">Palmitate</keyword>
<name>A0ABW3T7A9_9CAUL</name>
<evidence type="ECO:0000256" key="2">
    <source>
        <dbReference type="RuleBase" id="RU362097"/>
    </source>
</evidence>
<comment type="similarity">
    <text evidence="1 2">Belongs to the outer membrane factor (OMF) (TC 1.B.17) family.</text>
</comment>
<dbReference type="RefSeq" id="WP_377354428.1">
    <property type="nucleotide sequence ID" value="NZ_JBHTLQ010000049.1"/>
</dbReference>
<keyword evidence="2" id="KW-1134">Transmembrane beta strand</keyword>
<dbReference type="Proteomes" id="UP001597216">
    <property type="component" value="Unassembled WGS sequence"/>
</dbReference>
<dbReference type="PANTHER" id="PTHR30203">
    <property type="entry name" value="OUTER MEMBRANE CATION EFFLUX PROTEIN"/>
    <property type="match status" value="1"/>
</dbReference>
<organism evidence="3 4">
    <name type="scientific">Phenylobacterium conjunctum</name>
    <dbReference type="NCBI Taxonomy" id="1298959"/>
    <lineage>
        <taxon>Bacteria</taxon>
        <taxon>Pseudomonadati</taxon>
        <taxon>Pseudomonadota</taxon>
        <taxon>Alphaproteobacteria</taxon>
        <taxon>Caulobacterales</taxon>
        <taxon>Caulobacteraceae</taxon>
        <taxon>Phenylobacterium</taxon>
    </lineage>
</organism>
<dbReference type="Gene3D" id="1.20.1600.10">
    <property type="entry name" value="Outer membrane efflux proteins (OEP)"/>
    <property type="match status" value="1"/>
</dbReference>
<gene>
    <name evidence="3" type="ORF">ACFQ27_16910</name>
</gene>
<keyword evidence="4" id="KW-1185">Reference proteome</keyword>
<sequence length="390" mass="40785">ATLQRAREQAGAAQGALGPEASATAGAMRERINTASFGFAGFPSPTINLYSVGAGVAYDLDLFGGGKRRLEAARARVQAETARADAAYLSLSGNIALQALRIAALRAQLDALDAVIADDQRTLAMVDRAQELGGAAPSDLSVGRADLARDEAQRPAIARDLAAARHQLALLVGKAPADWTAPDFALSDFTRPADLPLSLPSTLVRQRPDIQAAEAELHAATAEVGVAAAALYPDIRLSANLTQGTIHPEDILRYDSTGWSLAGNLAAPLFNGGRLKANKRAAEASARAALARYNGVVLRAFVEVADALSALAEDDKAIAALTRVQQSQENRLKDARAAYELGGGTLLSVVQAQRDLAKSRRDVVQALGRKDADLVMLLTATATGWKPAAS</sequence>
<comment type="caution">
    <text evidence="3">The sequence shown here is derived from an EMBL/GenBank/DDBJ whole genome shotgun (WGS) entry which is preliminary data.</text>
</comment>
<evidence type="ECO:0000313" key="3">
    <source>
        <dbReference type="EMBL" id="MFD1192271.1"/>
    </source>
</evidence>
<dbReference type="InterPro" id="IPR010131">
    <property type="entry name" value="MdtP/NodT-like"/>
</dbReference>
<dbReference type="InterPro" id="IPR003423">
    <property type="entry name" value="OMP_efflux"/>
</dbReference>
<keyword evidence="2" id="KW-0812">Transmembrane</keyword>
<dbReference type="NCBIfam" id="TIGR01845">
    <property type="entry name" value="outer_NodT"/>
    <property type="match status" value="1"/>
</dbReference>
<evidence type="ECO:0000256" key="1">
    <source>
        <dbReference type="ARBA" id="ARBA00007613"/>
    </source>
</evidence>
<accession>A0ABW3T7A9</accession>
<dbReference type="Pfam" id="PF02321">
    <property type="entry name" value="OEP"/>
    <property type="match status" value="2"/>
</dbReference>
<reference evidence="4" key="1">
    <citation type="journal article" date="2019" name="Int. J. Syst. Evol. Microbiol.">
        <title>The Global Catalogue of Microorganisms (GCM) 10K type strain sequencing project: providing services to taxonomists for standard genome sequencing and annotation.</title>
        <authorList>
            <consortium name="The Broad Institute Genomics Platform"/>
            <consortium name="The Broad Institute Genome Sequencing Center for Infectious Disease"/>
            <person name="Wu L."/>
            <person name="Ma J."/>
        </authorList>
    </citation>
    <scope>NUCLEOTIDE SEQUENCE [LARGE SCALE GENOMIC DNA]</scope>
    <source>
        <strain evidence="4">CCUG 55074</strain>
    </source>
</reference>
<feature type="non-terminal residue" evidence="3">
    <location>
        <position position="1"/>
    </location>
</feature>
<keyword evidence="2" id="KW-0472">Membrane</keyword>